<dbReference type="InterPro" id="IPR017853">
    <property type="entry name" value="GH"/>
</dbReference>
<sequence length="470" mass="52337">MKKVPGLFIILSSLLFCILPGQAVAEEKESWKGESIYYITVDRFMNGDTANDMNLQTNEGDGYHGGDIQGVIERMDHIRDLGFTTIWLSPLMSSSDFEGYQVEDYRTVDEHLGTMEDVHALVEAAHAEGIKVIMDMPLTSVDENHEWTEEGWTAPPENGEASVNTEKDEVQEEIIKILSYWTEEAGLDGFGFPEVEKASPEFWNTVTTSTEDAVFLGKGNDASYSEAGFDIWYDESYQKDIAEAFANAGEIGTLETGEAEVSASSVDFRDTKRFTTMAEASGSNPITRWQLALSQLYADQDVPVVMYGTSIPMGEKPGIGNLPMMNFGGSDEEMNQRLEKLNSMRSEFPALVEGEKQQLYKEDGMAVYQMQGSETMLMAVNNSEETRTADVSLQDGKQLRGLMHDGLLRQSDDGDYPVVLERETADVFVVEDNAGLNWFFIGFVGGVLSLFVIFVAVITVKNRRSKKNEH</sequence>
<evidence type="ECO:0000256" key="5">
    <source>
        <dbReference type="SAM" id="SignalP"/>
    </source>
</evidence>
<accession>A0A1N7JEE0</accession>
<dbReference type="InterPro" id="IPR006047">
    <property type="entry name" value="GH13_cat_dom"/>
</dbReference>
<dbReference type="InterPro" id="IPR013780">
    <property type="entry name" value="Glyco_hydro_b"/>
</dbReference>
<keyword evidence="3 5" id="KW-0732">Signal</keyword>
<evidence type="ECO:0000313" key="7">
    <source>
        <dbReference type="EMBL" id="SIS47669.1"/>
    </source>
</evidence>
<dbReference type="GO" id="GO:0046872">
    <property type="term" value="F:metal ion binding"/>
    <property type="evidence" value="ECO:0007669"/>
    <property type="project" value="UniProtKB-KW"/>
</dbReference>
<feature type="signal peptide" evidence="5">
    <location>
        <begin position="1"/>
        <end position="25"/>
    </location>
</feature>
<evidence type="ECO:0000259" key="6">
    <source>
        <dbReference type="SMART" id="SM00642"/>
    </source>
</evidence>
<dbReference type="PANTHER" id="PTHR10357">
    <property type="entry name" value="ALPHA-AMYLASE FAMILY MEMBER"/>
    <property type="match status" value="1"/>
</dbReference>
<reference evidence="8" key="1">
    <citation type="submission" date="2017-01" db="EMBL/GenBank/DDBJ databases">
        <authorList>
            <person name="Varghese N."/>
            <person name="Submissions S."/>
        </authorList>
    </citation>
    <scope>NUCLEOTIDE SEQUENCE [LARGE SCALE GENOMIC DNA]</scope>
    <source>
        <strain evidence="8">DSM 23127</strain>
    </source>
</reference>
<dbReference type="Gene3D" id="3.20.20.80">
    <property type="entry name" value="Glycosidases"/>
    <property type="match status" value="1"/>
</dbReference>
<gene>
    <name evidence="7" type="ORF">SAMN05421687_105129</name>
</gene>
<organism evidence="7 8">
    <name type="scientific">Salimicrobium flavidum</name>
    <dbReference type="NCBI Taxonomy" id="570947"/>
    <lineage>
        <taxon>Bacteria</taxon>
        <taxon>Bacillati</taxon>
        <taxon>Bacillota</taxon>
        <taxon>Bacilli</taxon>
        <taxon>Bacillales</taxon>
        <taxon>Bacillaceae</taxon>
        <taxon>Salimicrobium</taxon>
    </lineage>
</organism>
<dbReference type="SMART" id="SM00642">
    <property type="entry name" value="Aamy"/>
    <property type="match status" value="1"/>
</dbReference>
<proteinExistence type="predicted"/>
<dbReference type="Proteomes" id="UP000187608">
    <property type="component" value="Unassembled WGS sequence"/>
</dbReference>
<keyword evidence="2" id="KW-0479">Metal-binding</keyword>
<evidence type="ECO:0000256" key="2">
    <source>
        <dbReference type="ARBA" id="ARBA00022723"/>
    </source>
</evidence>
<dbReference type="Gene3D" id="2.60.40.1180">
    <property type="entry name" value="Golgi alpha-mannosidase II"/>
    <property type="match status" value="1"/>
</dbReference>
<keyword evidence="4" id="KW-0472">Membrane</keyword>
<dbReference type="InterPro" id="IPR054174">
    <property type="entry name" value="Alpha-amylase-like_C"/>
</dbReference>
<dbReference type="Pfam" id="PF00128">
    <property type="entry name" value="Alpha-amylase"/>
    <property type="match status" value="1"/>
</dbReference>
<protein>
    <submittedName>
        <fullName evidence="7">Alpha amylase, catalytic domain</fullName>
    </submittedName>
</protein>
<comment type="cofactor">
    <cofactor evidence="1">
        <name>Ca(2+)</name>
        <dbReference type="ChEBI" id="CHEBI:29108"/>
    </cofactor>
</comment>
<feature type="domain" description="Glycosyl hydrolase family 13 catalytic" evidence="6">
    <location>
        <begin position="38"/>
        <end position="345"/>
    </location>
</feature>
<dbReference type="AlphaFoldDB" id="A0A1N7JEE0"/>
<evidence type="ECO:0000256" key="1">
    <source>
        <dbReference type="ARBA" id="ARBA00001913"/>
    </source>
</evidence>
<dbReference type="GO" id="GO:0005975">
    <property type="term" value="P:carbohydrate metabolic process"/>
    <property type="evidence" value="ECO:0007669"/>
    <property type="project" value="InterPro"/>
</dbReference>
<dbReference type="EMBL" id="FTOC01000005">
    <property type="protein sequence ID" value="SIS47669.1"/>
    <property type="molecule type" value="Genomic_DNA"/>
</dbReference>
<feature type="chain" id="PRO_5012252908" evidence="5">
    <location>
        <begin position="26"/>
        <end position="470"/>
    </location>
</feature>
<dbReference type="Pfam" id="PF22026">
    <property type="entry name" value="Alpha-amylase_C_2"/>
    <property type="match status" value="1"/>
</dbReference>
<evidence type="ECO:0000313" key="8">
    <source>
        <dbReference type="Proteomes" id="UP000187608"/>
    </source>
</evidence>
<keyword evidence="4" id="KW-0812">Transmembrane</keyword>
<dbReference type="PANTHER" id="PTHR10357:SF215">
    <property type="entry name" value="ALPHA-AMYLASE 1"/>
    <property type="match status" value="1"/>
</dbReference>
<dbReference type="OrthoDB" id="9805159at2"/>
<keyword evidence="4" id="KW-1133">Transmembrane helix</keyword>
<feature type="transmembrane region" description="Helical" evidence="4">
    <location>
        <begin position="438"/>
        <end position="460"/>
    </location>
</feature>
<evidence type="ECO:0000256" key="4">
    <source>
        <dbReference type="SAM" id="Phobius"/>
    </source>
</evidence>
<dbReference type="STRING" id="570947.SAMN05421687_105129"/>
<name>A0A1N7JEE0_9BACI</name>
<keyword evidence="8" id="KW-1185">Reference proteome</keyword>
<evidence type="ECO:0000256" key="3">
    <source>
        <dbReference type="ARBA" id="ARBA00022729"/>
    </source>
</evidence>
<dbReference type="SUPFAM" id="SSF51445">
    <property type="entry name" value="(Trans)glycosidases"/>
    <property type="match status" value="1"/>
</dbReference>
<dbReference type="RefSeq" id="WP_076558782.1">
    <property type="nucleotide sequence ID" value="NZ_FTOC01000005.1"/>
</dbReference>